<dbReference type="GO" id="GO:0016226">
    <property type="term" value="P:iron-sulfur cluster assembly"/>
    <property type="evidence" value="ECO:0007669"/>
    <property type="project" value="UniProtKB-UniRule"/>
</dbReference>
<dbReference type="AlphaFoldDB" id="A0A1L1P8B6"/>
<evidence type="ECO:0000313" key="6">
    <source>
        <dbReference type="Proteomes" id="UP000028878"/>
    </source>
</evidence>
<dbReference type="InterPro" id="IPR036524">
    <property type="entry name" value="Frataxin/CyaY_sf"/>
</dbReference>
<reference evidence="6" key="1">
    <citation type="submission" date="2014-02" db="EMBL/GenBank/DDBJ databases">
        <authorList>
            <person name="Gan H."/>
        </authorList>
    </citation>
    <scope>NUCLEOTIDE SEQUENCE [LARGE SCALE GENOMIC DNA]</scope>
    <source>
        <strain evidence="6">S1</strain>
    </source>
</reference>
<dbReference type="PROSITE" id="PS50810">
    <property type="entry name" value="FRATAXIN_2"/>
    <property type="match status" value="1"/>
</dbReference>
<dbReference type="GO" id="GO:0005737">
    <property type="term" value="C:cytoplasm"/>
    <property type="evidence" value="ECO:0007669"/>
    <property type="project" value="UniProtKB-ARBA"/>
</dbReference>
<gene>
    <name evidence="4 5" type="primary">cyaY</name>
    <name evidence="5" type="ORF">BN948_00376</name>
</gene>
<organism evidence="5 6">
    <name type="scientific">Hydrogenophaga intermedia</name>
    <dbReference type="NCBI Taxonomy" id="65786"/>
    <lineage>
        <taxon>Bacteria</taxon>
        <taxon>Pseudomonadati</taxon>
        <taxon>Pseudomonadota</taxon>
        <taxon>Betaproteobacteria</taxon>
        <taxon>Burkholderiales</taxon>
        <taxon>Comamonadaceae</taxon>
        <taxon>Hydrogenophaga</taxon>
    </lineage>
</organism>
<dbReference type="Gene3D" id="3.30.920.10">
    <property type="entry name" value="Frataxin/CyaY"/>
    <property type="match status" value="1"/>
</dbReference>
<protein>
    <recommendedName>
        <fullName evidence="4">Iron-sulfur cluster assembly protein CyaY</fullName>
    </recommendedName>
</protein>
<dbReference type="SUPFAM" id="SSF55387">
    <property type="entry name" value="Frataxin/Nqo15-like"/>
    <property type="match status" value="1"/>
</dbReference>
<keyword evidence="2 4" id="KW-0479">Metal-binding</keyword>
<dbReference type="HAMAP" id="MF_00142">
    <property type="entry name" value="CyaY"/>
    <property type="match status" value="1"/>
</dbReference>
<dbReference type="Pfam" id="PF01491">
    <property type="entry name" value="Frataxin_Cyay"/>
    <property type="match status" value="1"/>
</dbReference>
<dbReference type="InterPro" id="IPR020895">
    <property type="entry name" value="Frataxin_CS"/>
</dbReference>
<dbReference type="NCBIfam" id="TIGR03421">
    <property type="entry name" value="FeS_CyaY"/>
    <property type="match status" value="1"/>
</dbReference>
<dbReference type="EMBL" id="CCAE010000002">
    <property type="protein sequence ID" value="CDN85978.1"/>
    <property type="molecule type" value="Genomic_DNA"/>
</dbReference>
<proteinExistence type="inferred from homology"/>
<evidence type="ECO:0000256" key="2">
    <source>
        <dbReference type="ARBA" id="ARBA00022723"/>
    </source>
</evidence>
<evidence type="ECO:0000313" key="5">
    <source>
        <dbReference type="EMBL" id="CDN85978.1"/>
    </source>
</evidence>
<name>A0A1L1P8B6_HYDIT</name>
<comment type="similarity">
    <text evidence="1 4">Belongs to the frataxin family.</text>
</comment>
<reference evidence="6" key="2">
    <citation type="submission" date="2014-11" db="EMBL/GenBank/DDBJ databases">
        <title>Draft genome sequence of Hydrogenophaga intermedia S1.</title>
        <authorList>
            <person name="Gan H.M."/>
            <person name="Chew T.H."/>
            <person name="Stolz A."/>
        </authorList>
    </citation>
    <scope>NUCLEOTIDE SEQUENCE [LARGE SCALE GENOMIC DNA]</scope>
    <source>
        <strain evidence="6">S1</strain>
    </source>
</reference>
<dbReference type="Proteomes" id="UP000028878">
    <property type="component" value="Unassembled WGS sequence"/>
</dbReference>
<evidence type="ECO:0000256" key="1">
    <source>
        <dbReference type="ARBA" id="ARBA00008183"/>
    </source>
</evidence>
<dbReference type="SMART" id="SM01219">
    <property type="entry name" value="Frataxin_Cyay"/>
    <property type="match status" value="1"/>
</dbReference>
<dbReference type="PROSITE" id="PS01344">
    <property type="entry name" value="FRATAXIN_1"/>
    <property type="match status" value="1"/>
</dbReference>
<sequence length="120" mass="13744">MRSHPNILRIVMTDLEYQDRAEALLRAIELNCDRINEDTDADIDNQRVGGMITLTFANRSQIVINLQKPLHEVWMAARAGGFHYKHDGRAWMDTKGNGEFFANLSRYASEQSGEPLNFSF</sequence>
<evidence type="ECO:0000256" key="3">
    <source>
        <dbReference type="ARBA" id="ARBA00023004"/>
    </source>
</evidence>
<dbReference type="InterPro" id="IPR002908">
    <property type="entry name" value="Frataxin/CyaY"/>
</dbReference>
<evidence type="ECO:0000256" key="4">
    <source>
        <dbReference type="HAMAP-Rule" id="MF_00142"/>
    </source>
</evidence>
<comment type="function">
    <text evidence="4">Involved in iron-sulfur (Fe-S) cluster assembly. May act as a regulator of Fe-S biogenesis.</text>
</comment>
<keyword evidence="3 4" id="KW-0408">Iron</keyword>
<dbReference type="GO" id="GO:0008199">
    <property type="term" value="F:ferric iron binding"/>
    <property type="evidence" value="ECO:0007669"/>
    <property type="project" value="InterPro"/>
</dbReference>
<keyword evidence="6" id="KW-1185">Reference proteome</keyword>
<accession>A0A1L1P8B6</accession>
<dbReference type="InterPro" id="IPR047584">
    <property type="entry name" value="CyaY"/>
</dbReference>